<dbReference type="Proteomes" id="UP001139157">
    <property type="component" value="Unassembled WGS sequence"/>
</dbReference>
<evidence type="ECO:0000313" key="2">
    <source>
        <dbReference type="Proteomes" id="UP001139157"/>
    </source>
</evidence>
<gene>
    <name evidence="1" type="ORF">NDR86_14410</name>
</gene>
<protein>
    <submittedName>
        <fullName evidence="1">Uncharacterized protein</fullName>
    </submittedName>
</protein>
<dbReference type="RefSeq" id="WP_251912480.1">
    <property type="nucleotide sequence ID" value="NZ_JAMRXG010000005.1"/>
</dbReference>
<dbReference type="AlphaFoldDB" id="A0A9X2IW79"/>
<proteinExistence type="predicted"/>
<organism evidence="1 2">
    <name type="scientific">Nocardia pulmonis</name>
    <dbReference type="NCBI Taxonomy" id="2951408"/>
    <lineage>
        <taxon>Bacteria</taxon>
        <taxon>Bacillati</taxon>
        <taxon>Actinomycetota</taxon>
        <taxon>Actinomycetes</taxon>
        <taxon>Mycobacteriales</taxon>
        <taxon>Nocardiaceae</taxon>
        <taxon>Nocardia</taxon>
    </lineage>
</organism>
<name>A0A9X2IW79_9NOCA</name>
<sequence length="120" mass="12258">MAIAVAAVRQALADAYKMFAGAPAAYVSVHTADPGTTGANEAKDGAPAYVRKQTTWTSGTGGVITGSQVTIDLPAGTYTYVGLWKSEKGGQADFIDKVAISSTTLGGQGQLLITPTFTQS</sequence>
<comment type="caution">
    <text evidence="1">The sequence shown here is derived from an EMBL/GenBank/DDBJ whole genome shotgun (WGS) entry which is preliminary data.</text>
</comment>
<dbReference type="InterPro" id="IPR056908">
    <property type="entry name" value="Gp80-like"/>
</dbReference>
<reference evidence="1" key="1">
    <citation type="submission" date="2022-06" db="EMBL/GenBank/DDBJ databases">
        <title>Novel species in genus nocardia.</title>
        <authorList>
            <person name="Li F."/>
        </authorList>
    </citation>
    <scope>NUCLEOTIDE SEQUENCE</scope>
    <source>
        <strain evidence="1">CDC141</strain>
    </source>
</reference>
<accession>A0A9X2IW79</accession>
<evidence type="ECO:0000313" key="1">
    <source>
        <dbReference type="EMBL" id="MCM6774667.1"/>
    </source>
</evidence>
<keyword evidence="2" id="KW-1185">Reference proteome</keyword>
<dbReference type="Pfam" id="PF23140">
    <property type="entry name" value="Gp80"/>
    <property type="match status" value="1"/>
</dbReference>
<dbReference type="EMBL" id="JAMRXG010000005">
    <property type="protein sequence ID" value="MCM6774667.1"/>
    <property type="molecule type" value="Genomic_DNA"/>
</dbReference>